<evidence type="ECO:0000313" key="2">
    <source>
        <dbReference type="EMBL" id="MFB5759050.1"/>
    </source>
</evidence>
<dbReference type="SUPFAM" id="SSF46689">
    <property type="entry name" value="Homeodomain-like"/>
    <property type="match status" value="1"/>
</dbReference>
<proteinExistence type="predicted"/>
<keyword evidence="3" id="KW-1185">Reference proteome</keyword>
<dbReference type="InterPro" id="IPR009057">
    <property type="entry name" value="Homeodomain-like_sf"/>
</dbReference>
<evidence type="ECO:0008006" key="4">
    <source>
        <dbReference type="Google" id="ProtNLM"/>
    </source>
</evidence>
<gene>
    <name evidence="2" type="ORF">ACE5LO_01455</name>
</gene>
<sequence>MNRKDKWTENDDNMLTQTVIDHIRTGSTQLKAFAKVAEIQSRTAAACGFRWNAELRHRYNNEIKEAKLQGRQSKDVAIVVRNQEQLNPIDQIIDALEKFRFEHLEFENEIRNLKSKNAELELELEELRNSNGLNINPSDDLQTLLDLIRKAEGMIIERENKKPAYR</sequence>
<name>A0ABV5BV84_9BACL</name>
<evidence type="ECO:0000313" key="3">
    <source>
        <dbReference type="Proteomes" id="UP001580430"/>
    </source>
</evidence>
<protein>
    <recommendedName>
        <fullName evidence="4">RsfA family transcriptional regulator</fullName>
    </recommendedName>
</protein>
<feature type="coiled-coil region" evidence="1">
    <location>
        <begin position="96"/>
        <end position="130"/>
    </location>
</feature>
<evidence type="ECO:0000256" key="1">
    <source>
        <dbReference type="SAM" id="Coils"/>
    </source>
</evidence>
<comment type="caution">
    <text evidence="2">The sequence shown here is derived from an EMBL/GenBank/DDBJ whole genome shotgun (WGS) entry which is preliminary data.</text>
</comment>
<dbReference type="Proteomes" id="UP001580430">
    <property type="component" value="Unassembled WGS sequence"/>
</dbReference>
<dbReference type="PANTHER" id="PTHR41302:SF1">
    <property type="entry name" value="PRESPORE-SPECIFIC TRANSCRIPTIONAL REGULATOR RSFA"/>
    <property type="match status" value="1"/>
</dbReference>
<dbReference type="InterPro" id="IPR014243">
    <property type="entry name" value="RsfA-like"/>
</dbReference>
<organism evidence="2 3">
    <name type="scientific">Paenibacillus medicaginis</name>
    <dbReference type="NCBI Taxonomy" id="1470560"/>
    <lineage>
        <taxon>Bacteria</taxon>
        <taxon>Bacillati</taxon>
        <taxon>Bacillota</taxon>
        <taxon>Bacilli</taxon>
        <taxon>Bacillales</taxon>
        <taxon>Paenibacillaceae</taxon>
        <taxon>Paenibacillus</taxon>
    </lineage>
</organism>
<dbReference type="RefSeq" id="WP_375518302.1">
    <property type="nucleotide sequence ID" value="NZ_JBHIRY010000001.1"/>
</dbReference>
<keyword evidence="1" id="KW-0175">Coiled coil</keyword>
<dbReference type="EMBL" id="JBHIRY010000001">
    <property type="protein sequence ID" value="MFB5759050.1"/>
    <property type="molecule type" value="Genomic_DNA"/>
</dbReference>
<reference evidence="2 3" key="1">
    <citation type="submission" date="2024-09" db="EMBL/GenBank/DDBJ databases">
        <title>Paenibacillus zeirhizospherea sp. nov., isolated from surface of the maize (Zea mays) roots in a horticulture field, Hungary.</title>
        <authorList>
            <person name="Marton D."/>
            <person name="Farkas M."/>
            <person name="Bedics A."/>
            <person name="Toth E."/>
            <person name="Tancsics A."/>
            <person name="Boka K."/>
            <person name="Marati G."/>
            <person name="Kriszt B."/>
            <person name="Cserhati M."/>
        </authorList>
    </citation>
    <scope>NUCLEOTIDE SEQUENCE [LARGE SCALE GENOMIC DNA]</scope>
    <source>
        <strain evidence="2 3">JCM 18446</strain>
    </source>
</reference>
<dbReference type="PANTHER" id="PTHR41302">
    <property type="entry name" value="PRESPORE-SPECIFIC TRANSCRIPTIONAL REGULATOR RSFA-RELATED"/>
    <property type="match status" value="1"/>
</dbReference>
<accession>A0ABV5BV84</accession>